<dbReference type="PROSITE" id="PS50937">
    <property type="entry name" value="HTH_MERR_2"/>
    <property type="match status" value="1"/>
</dbReference>
<dbReference type="SMART" id="SM00422">
    <property type="entry name" value="HTH_MERR"/>
    <property type="match status" value="1"/>
</dbReference>
<proteinExistence type="predicted"/>
<gene>
    <name evidence="3" type="ORF">SDC9_51438</name>
</gene>
<organism evidence="3">
    <name type="scientific">bioreactor metagenome</name>
    <dbReference type="NCBI Taxonomy" id="1076179"/>
    <lineage>
        <taxon>unclassified sequences</taxon>
        <taxon>metagenomes</taxon>
        <taxon>ecological metagenomes</taxon>
    </lineage>
</organism>
<evidence type="ECO:0000256" key="1">
    <source>
        <dbReference type="ARBA" id="ARBA00023125"/>
    </source>
</evidence>
<comment type="caution">
    <text evidence="3">The sequence shown here is derived from an EMBL/GenBank/DDBJ whole genome shotgun (WGS) entry which is preliminary data.</text>
</comment>
<dbReference type="InterPro" id="IPR047057">
    <property type="entry name" value="MerR_fam"/>
</dbReference>
<dbReference type="PANTHER" id="PTHR30204">
    <property type="entry name" value="REDOX-CYCLING DRUG-SENSING TRANSCRIPTIONAL ACTIVATOR SOXR"/>
    <property type="match status" value="1"/>
</dbReference>
<keyword evidence="1" id="KW-0238">DNA-binding</keyword>
<dbReference type="Gene3D" id="1.10.1660.10">
    <property type="match status" value="1"/>
</dbReference>
<reference evidence="3" key="1">
    <citation type="submission" date="2019-08" db="EMBL/GenBank/DDBJ databases">
        <authorList>
            <person name="Kucharzyk K."/>
            <person name="Murdoch R.W."/>
            <person name="Higgins S."/>
            <person name="Loffler F."/>
        </authorList>
    </citation>
    <scope>NUCLEOTIDE SEQUENCE</scope>
</reference>
<dbReference type="GO" id="GO:0003677">
    <property type="term" value="F:DNA binding"/>
    <property type="evidence" value="ECO:0007669"/>
    <property type="project" value="UniProtKB-KW"/>
</dbReference>
<dbReference type="InterPro" id="IPR000551">
    <property type="entry name" value="MerR-type_HTH_dom"/>
</dbReference>
<name>A0A644WNS5_9ZZZZ</name>
<dbReference type="EMBL" id="VSSQ01001105">
    <property type="protein sequence ID" value="MPM05151.1"/>
    <property type="molecule type" value="Genomic_DNA"/>
</dbReference>
<protein>
    <recommendedName>
        <fullName evidence="2">HTH merR-type domain-containing protein</fullName>
    </recommendedName>
</protein>
<sequence>MPENSDSKLYYSIGEITERYKIRPSALHFWEKQFPELNPKRNKKGNRFYTEEDIVLLDMIYYLTKVKGYTLKGAKERIKADRKNIERNAAISATLNHLRDFLTELKDSMK</sequence>
<evidence type="ECO:0000259" key="2">
    <source>
        <dbReference type="PROSITE" id="PS50937"/>
    </source>
</evidence>
<dbReference type="CDD" id="cd04765">
    <property type="entry name" value="HTH_MlrA-like_sg2"/>
    <property type="match status" value="1"/>
</dbReference>
<dbReference type="GO" id="GO:0003700">
    <property type="term" value="F:DNA-binding transcription factor activity"/>
    <property type="evidence" value="ECO:0007669"/>
    <property type="project" value="InterPro"/>
</dbReference>
<evidence type="ECO:0000313" key="3">
    <source>
        <dbReference type="EMBL" id="MPM05151.1"/>
    </source>
</evidence>
<feature type="domain" description="HTH merR-type" evidence="2">
    <location>
        <begin position="10"/>
        <end position="80"/>
    </location>
</feature>
<dbReference type="AlphaFoldDB" id="A0A644WNS5"/>
<dbReference type="SUPFAM" id="SSF46955">
    <property type="entry name" value="Putative DNA-binding domain"/>
    <property type="match status" value="1"/>
</dbReference>
<dbReference type="InterPro" id="IPR009061">
    <property type="entry name" value="DNA-bd_dom_put_sf"/>
</dbReference>
<dbReference type="Pfam" id="PF13411">
    <property type="entry name" value="MerR_1"/>
    <property type="match status" value="1"/>
</dbReference>
<accession>A0A644WNS5</accession>
<dbReference type="PANTHER" id="PTHR30204:SF15">
    <property type="entry name" value="BLL5018 PROTEIN"/>
    <property type="match status" value="1"/>
</dbReference>